<sequence>MPINKSGSRCTINLLKPPATVFSATSRLPCSEYHHKTVKNPTTGAVQEIVTIESQGASPFEIALNISSYSYAALNPPIVDPESLPLVLHSKSANDHHPQAARINRSQSARLHHARAATIRPSPYARILHPPQSDAIPPPSSPYDDNDYVFQVFLDVNLVDPDDEGRAGTSRDKICEDEEVIKSLGTIRIDVTRCILTDQGRREGGNAPPIETTNQMKFSERSKKAFVSTTAGLNEESISPYPRPEKLWGVEKQDPHPFLQFIFNYKPRSVLEDEGTVPKTTRPPEPPLPSRNVEPKVDVDEIIVVKKPKFEGKKKNPKSSGSRIKIDSDSEETEHQKVPKYESKPRRAKTENYRKAATDNKRSRSTSKVNKPGPKSDFLDLTGADDE</sequence>
<dbReference type="PANTHER" id="PTHR36223:SF5">
    <property type="entry name" value="BETA-LACTAMASE-TYPE TRANSPEPTIDASE FOLD DOMAIN CONTAINING PROTEIN"/>
    <property type="match status" value="1"/>
</dbReference>
<reference evidence="3" key="1">
    <citation type="submission" date="2017-12" db="EMBL/GenBank/DDBJ databases">
        <title>Gene loss provides genomic basis for host adaptation in cereal stripe rust fungi.</title>
        <authorList>
            <person name="Xia C."/>
        </authorList>
    </citation>
    <scope>NUCLEOTIDE SEQUENCE [LARGE SCALE GENOMIC DNA]</scope>
    <source>
        <strain evidence="3">93-210</strain>
    </source>
</reference>
<feature type="compositionally biased region" description="Basic and acidic residues" evidence="1">
    <location>
        <begin position="324"/>
        <end position="362"/>
    </location>
</feature>
<dbReference type="VEuPathDB" id="FungiDB:PSTT_16605"/>
<feature type="region of interest" description="Disordered" evidence="1">
    <location>
        <begin position="274"/>
        <end position="387"/>
    </location>
</feature>
<dbReference type="VEuPathDB" id="FungiDB:PSHT_00255"/>
<evidence type="ECO:0000313" key="3">
    <source>
        <dbReference type="EMBL" id="POV94861.1"/>
    </source>
</evidence>
<dbReference type="EMBL" id="PKSL01000384">
    <property type="protein sequence ID" value="POV94861.1"/>
    <property type="molecule type" value="Genomic_DNA"/>
</dbReference>
<dbReference type="PANTHER" id="PTHR36223">
    <property type="entry name" value="BETA-LACTAMASE-TYPE TRANSPEPTIDASE FOLD DOMAIN CONTAINING PROTEIN"/>
    <property type="match status" value="1"/>
</dbReference>
<keyword evidence="4" id="KW-1185">Reference proteome</keyword>
<evidence type="ECO:0000313" key="4">
    <source>
        <dbReference type="Proteomes" id="UP000239156"/>
    </source>
</evidence>
<dbReference type="AlphaFoldDB" id="A0A2S4UCB3"/>
<proteinExistence type="predicted"/>
<protein>
    <recommendedName>
        <fullName evidence="2">DUF7918 domain-containing protein</fullName>
    </recommendedName>
</protein>
<dbReference type="Pfam" id="PF25534">
    <property type="entry name" value="DUF7918"/>
    <property type="match status" value="1"/>
</dbReference>
<comment type="caution">
    <text evidence="3">The sequence shown here is derived from an EMBL/GenBank/DDBJ whole genome shotgun (WGS) entry which is preliminary data.</text>
</comment>
<feature type="domain" description="DUF7918" evidence="2">
    <location>
        <begin position="170"/>
        <end position="280"/>
    </location>
</feature>
<dbReference type="Proteomes" id="UP000239156">
    <property type="component" value="Unassembled WGS sequence"/>
</dbReference>
<evidence type="ECO:0000259" key="2">
    <source>
        <dbReference type="Pfam" id="PF25534"/>
    </source>
</evidence>
<accession>A0A2S4UCB3</accession>
<organism evidence="3 4">
    <name type="scientific">Puccinia striiformis</name>
    <dbReference type="NCBI Taxonomy" id="27350"/>
    <lineage>
        <taxon>Eukaryota</taxon>
        <taxon>Fungi</taxon>
        <taxon>Dikarya</taxon>
        <taxon>Basidiomycota</taxon>
        <taxon>Pucciniomycotina</taxon>
        <taxon>Pucciniomycetes</taxon>
        <taxon>Pucciniales</taxon>
        <taxon>Pucciniaceae</taxon>
        <taxon>Puccinia</taxon>
    </lineage>
</organism>
<dbReference type="InterPro" id="IPR057678">
    <property type="entry name" value="DUF7918"/>
</dbReference>
<evidence type="ECO:0000256" key="1">
    <source>
        <dbReference type="SAM" id="MobiDB-lite"/>
    </source>
</evidence>
<gene>
    <name evidence="3" type="ORF">PSTT_16605</name>
</gene>
<name>A0A2S4UCB3_9BASI</name>